<dbReference type="EMBL" id="LGRX02006312">
    <property type="protein sequence ID" value="KAK3276941.1"/>
    <property type="molecule type" value="Genomic_DNA"/>
</dbReference>
<dbReference type="Proteomes" id="UP001190700">
    <property type="component" value="Unassembled WGS sequence"/>
</dbReference>
<keyword evidence="2" id="KW-1185">Reference proteome</keyword>
<comment type="caution">
    <text evidence="1">The sequence shown here is derived from an EMBL/GenBank/DDBJ whole genome shotgun (WGS) entry which is preliminary data.</text>
</comment>
<dbReference type="AlphaFoldDB" id="A0AAE0GF42"/>
<evidence type="ECO:0000313" key="1">
    <source>
        <dbReference type="EMBL" id="KAK3276941.1"/>
    </source>
</evidence>
<protein>
    <submittedName>
        <fullName evidence="1">Uncharacterized protein</fullName>
    </submittedName>
</protein>
<accession>A0AAE0GF42</accession>
<sequence>MASYVEVQNVVGAVQRDQSRLQWGEPTPEEKERAMGFQTWATNAPGVTARERGEALGRAFDVRCVSRLMALCQSVNRATMRRLYSKGATPELVSLPPPCYPEARGQPPGDKTGLGAAELDDDIARAARDTPVQFVPARERDPASFACVDSADPDTLVCPLQLASARPSVTATDDTQPSWEPNLVLDFCAYLAQRFP</sequence>
<evidence type="ECO:0000313" key="2">
    <source>
        <dbReference type="Proteomes" id="UP001190700"/>
    </source>
</evidence>
<reference evidence="1 2" key="1">
    <citation type="journal article" date="2015" name="Genome Biol. Evol.">
        <title>Comparative Genomics of a Bacterivorous Green Alga Reveals Evolutionary Causalities and Consequences of Phago-Mixotrophic Mode of Nutrition.</title>
        <authorList>
            <person name="Burns J.A."/>
            <person name="Paasch A."/>
            <person name="Narechania A."/>
            <person name="Kim E."/>
        </authorList>
    </citation>
    <scope>NUCLEOTIDE SEQUENCE [LARGE SCALE GENOMIC DNA]</scope>
    <source>
        <strain evidence="1 2">PLY_AMNH</strain>
    </source>
</reference>
<name>A0AAE0GF42_9CHLO</name>
<proteinExistence type="predicted"/>
<organism evidence="1 2">
    <name type="scientific">Cymbomonas tetramitiformis</name>
    <dbReference type="NCBI Taxonomy" id="36881"/>
    <lineage>
        <taxon>Eukaryota</taxon>
        <taxon>Viridiplantae</taxon>
        <taxon>Chlorophyta</taxon>
        <taxon>Pyramimonadophyceae</taxon>
        <taxon>Pyramimonadales</taxon>
        <taxon>Pyramimonadaceae</taxon>
        <taxon>Cymbomonas</taxon>
    </lineage>
</organism>
<gene>
    <name evidence="1" type="ORF">CYMTET_15018</name>
</gene>